<dbReference type="PROSITE" id="PS50191">
    <property type="entry name" value="CRAL_TRIO"/>
    <property type="match status" value="1"/>
</dbReference>
<dbReference type="VEuPathDB" id="AmoebaDB:NF0020500"/>
<accession>A0A6A5C0S9</accession>
<dbReference type="SUPFAM" id="SSF52087">
    <property type="entry name" value="CRAL/TRIO domain"/>
    <property type="match status" value="1"/>
</dbReference>
<dbReference type="SMART" id="SM00516">
    <property type="entry name" value="SEC14"/>
    <property type="match status" value="1"/>
</dbReference>
<dbReference type="RefSeq" id="XP_044565115.1">
    <property type="nucleotide sequence ID" value="XM_044704266.1"/>
</dbReference>
<gene>
    <name evidence="2" type="ORF">FDP41_013616</name>
</gene>
<proteinExistence type="predicted"/>
<evidence type="ECO:0000259" key="1">
    <source>
        <dbReference type="PROSITE" id="PS50191"/>
    </source>
</evidence>
<dbReference type="InterPro" id="IPR052578">
    <property type="entry name" value="PI_Transfer_CRAL-TRIO"/>
</dbReference>
<dbReference type="OMA" id="MSINLIW"/>
<feature type="domain" description="CRAL-TRIO" evidence="1">
    <location>
        <begin position="136"/>
        <end position="287"/>
    </location>
</feature>
<dbReference type="InterPro" id="IPR001251">
    <property type="entry name" value="CRAL-TRIO_dom"/>
</dbReference>
<comment type="caution">
    <text evidence="2">The sequence shown here is derived from an EMBL/GenBank/DDBJ whole genome shotgun (WGS) entry which is preliminary data.</text>
</comment>
<dbReference type="GeneID" id="68120831"/>
<reference evidence="2 3" key="1">
    <citation type="journal article" date="2019" name="Sci. Rep.">
        <title>Nanopore sequencing improves the draft genome of the human pathogenic amoeba Naegleria fowleri.</title>
        <authorList>
            <person name="Liechti N."/>
            <person name="Schurch N."/>
            <person name="Bruggmann R."/>
            <person name="Wittwer M."/>
        </authorList>
    </citation>
    <scope>NUCLEOTIDE SEQUENCE [LARGE SCALE GENOMIC DNA]</scope>
    <source>
        <strain evidence="2 3">ATCC 30894</strain>
    </source>
</reference>
<dbReference type="EMBL" id="VFQX01000019">
    <property type="protein sequence ID" value="KAF0980402.1"/>
    <property type="molecule type" value="Genomic_DNA"/>
</dbReference>
<dbReference type="PANTHER" id="PTHR45824:SF29">
    <property type="entry name" value="GH16843P"/>
    <property type="match status" value="1"/>
</dbReference>
<organism evidence="2 3">
    <name type="scientific">Naegleria fowleri</name>
    <name type="common">Brain eating amoeba</name>
    <dbReference type="NCBI Taxonomy" id="5763"/>
    <lineage>
        <taxon>Eukaryota</taxon>
        <taxon>Discoba</taxon>
        <taxon>Heterolobosea</taxon>
        <taxon>Tetramitia</taxon>
        <taxon>Eutetramitia</taxon>
        <taxon>Vahlkampfiidae</taxon>
        <taxon>Naegleria</taxon>
    </lineage>
</organism>
<dbReference type="Pfam" id="PF00650">
    <property type="entry name" value="CRAL_TRIO"/>
    <property type="match status" value="1"/>
</dbReference>
<name>A0A6A5C0S9_NAEFO</name>
<dbReference type="Proteomes" id="UP000444721">
    <property type="component" value="Unassembled WGS sequence"/>
</dbReference>
<dbReference type="CDD" id="cd00170">
    <property type="entry name" value="SEC14"/>
    <property type="match status" value="1"/>
</dbReference>
<dbReference type="Gene3D" id="3.40.525.10">
    <property type="entry name" value="CRAL-TRIO lipid binding domain"/>
    <property type="match status" value="1"/>
</dbReference>
<sequence>MSTQLATTFTAAVGERGSTSNTNHDEIHKIFGEPNEEYHAPSVEQLCTAKQLELVLELKKKCEAWIPTLGPDEQTFMTSEGLFLYYRYLTGYGWDKMKEAEDGLKKTCEWRAKIKPQNLTIEDLGEVGKSAFMYHYGYDKWNRPVVYIDMKKDKTPMTKENIHLKYLSFVYFTEHLTKRMPKNVYQVTWILDVTGADVSLSLVKQMKDTFLDLGVYYCERLSLAFVLNVTMSINLIWKFVSQFLAKQTVERYHVFTKDNKKLRDALHHFFDEGRLLKEFHGTAEFDFSIDVMKSFDSTISIEDIKEAKKTTAVQEGTD</sequence>
<dbReference type="VEuPathDB" id="AmoebaDB:NfTy_027610"/>
<keyword evidence="3" id="KW-1185">Reference proteome</keyword>
<evidence type="ECO:0000313" key="3">
    <source>
        <dbReference type="Proteomes" id="UP000444721"/>
    </source>
</evidence>
<dbReference type="VEuPathDB" id="AmoebaDB:FDP41_013616"/>
<dbReference type="AlphaFoldDB" id="A0A6A5C0S9"/>
<dbReference type="InterPro" id="IPR036865">
    <property type="entry name" value="CRAL-TRIO_dom_sf"/>
</dbReference>
<dbReference type="PANTHER" id="PTHR45824">
    <property type="entry name" value="GH16843P"/>
    <property type="match status" value="1"/>
</dbReference>
<protein>
    <recommendedName>
        <fullName evidence="1">CRAL-TRIO domain-containing protein</fullName>
    </recommendedName>
</protein>
<dbReference type="GO" id="GO:0008526">
    <property type="term" value="F:phosphatidylinositol transfer activity"/>
    <property type="evidence" value="ECO:0007669"/>
    <property type="project" value="TreeGrafter"/>
</dbReference>
<dbReference type="OrthoDB" id="1434354at2759"/>
<evidence type="ECO:0000313" key="2">
    <source>
        <dbReference type="EMBL" id="KAF0980402.1"/>
    </source>
</evidence>